<gene>
    <name evidence="5" type="ORF">IXC47_15605</name>
</gene>
<evidence type="ECO:0000256" key="2">
    <source>
        <dbReference type="ARBA" id="ARBA00023125"/>
    </source>
</evidence>
<feature type="domain" description="HTH araC/xylS-type" evidence="4">
    <location>
        <begin position="173"/>
        <end position="270"/>
    </location>
</feature>
<sequence>MDALNALFTHFSLDARVFYAGTLCGAEDFSDAHGLGCLHVLRNGKVRVIGANQRMIDVTEPSLMLVSRPMKHRFEVGDDGANLVCATIDFGGTSEHPLFAGLPDLFLAPMSEVDGLEAVVACLFNEAFGALVGRQAVIDRLAEYCVILLLRHAIDHLRVDRGALAGLADARLRVALMAIHDRPEHPWTLEELAGLAAMSRARFAVHFRETVNTTPHDYLTIWRMCVARLLLKKGMSLHMVAPRVGYASASALTKVFSSKVGCSPGAWLARSG</sequence>
<evidence type="ECO:0000259" key="4">
    <source>
        <dbReference type="PROSITE" id="PS01124"/>
    </source>
</evidence>
<dbReference type="PANTHER" id="PTHR46796">
    <property type="entry name" value="HTH-TYPE TRANSCRIPTIONAL ACTIVATOR RHAS-RELATED"/>
    <property type="match status" value="1"/>
</dbReference>
<keyword evidence="2" id="KW-0238">DNA-binding</keyword>
<dbReference type="InterPro" id="IPR018060">
    <property type="entry name" value="HTH_AraC"/>
</dbReference>
<evidence type="ECO:0000313" key="6">
    <source>
        <dbReference type="Proteomes" id="UP000657372"/>
    </source>
</evidence>
<dbReference type="EMBL" id="JADOEL010000015">
    <property type="protein sequence ID" value="MBF8179110.1"/>
    <property type="molecule type" value="Genomic_DNA"/>
</dbReference>
<name>A0ABS0EW83_9BURK</name>
<dbReference type="SMART" id="SM00342">
    <property type="entry name" value="HTH_ARAC"/>
    <property type="match status" value="1"/>
</dbReference>
<evidence type="ECO:0000256" key="3">
    <source>
        <dbReference type="ARBA" id="ARBA00023163"/>
    </source>
</evidence>
<dbReference type="Gene3D" id="1.10.10.60">
    <property type="entry name" value="Homeodomain-like"/>
    <property type="match status" value="2"/>
</dbReference>
<accession>A0ABS0EW83</accession>
<dbReference type="Pfam" id="PF12852">
    <property type="entry name" value="Cupin_6"/>
    <property type="match status" value="1"/>
</dbReference>
<evidence type="ECO:0000313" key="5">
    <source>
        <dbReference type="EMBL" id="MBF8179110.1"/>
    </source>
</evidence>
<keyword evidence="1" id="KW-0805">Transcription regulation</keyword>
<reference evidence="5 6" key="1">
    <citation type="submission" date="2020-11" db="EMBL/GenBank/DDBJ databases">
        <title>WGS of Herminiimonas contaminans strain Marseille-Q4544 isolated from planarians Schmidtea mediterranea.</title>
        <authorList>
            <person name="Kangale L."/>
        </authorList>
    </citation>
    <scope>NUCLEOTIDE SEQUENCE [LARGE SCALE GENOMIC DNA]</scope>
    <source>
        <strain evidence="5 6">Marseille-Q4544</strain>
    </source>
</reference>
<dbReference type="SUPFAM" id="SSF46689">
    <property type="entry name" value="Homeodomain-like"/>
    <property type="match status" value="2"/>
</dbReference>
<comment type="caution">
    <text evidence="5">The sequence shown here is derived from an EMBL/GenBank/DDBJ whole genome shotgun (WGS) entry which is preliminary data.</text>
</comment>
<dbReference type="InterPro" id="IPR050204">
    <property type="entry name" value="AraC_XylS_family_regulators"/>
</dbReference>
<evidence type="ECO:0000256" key="1">
    <source>
        <dbReference type="ARBA" id="ARBA00023015"/>
    </source>
</evidence>
<dbReference type="RefSeq" id="WP_195876227.1">
    <property type="nucleotide sequence ID" value="NZ_JADOEL010000015.1"/>
</dbReference>
<dbReference type="Proteomes" id="UP000657372">
    <property type="component" value="Unassembled WGS sequence"/>
</dbReference>
<keyword evidence="6" id="KW-1185">Reference proteome</keyword>
<protein>
    <submittedName>
        <fullName evidence="5">AraC family transcriptional regulator</fullName>
    </submittedName>
</protein>
<keyword evidence="3" id="KW-0804">Transcription</keyword>
<dbReference type="InterPro" id="IPR009057">
    <property type="entry name" value="Homeodomain-like_sf"/>
</dbReference>
<dbReference type="Pfam" id="PF12833">
    <property type="entry name" value="HTH_18"/>
    <property type="match status" value="1"/>
</dbReference>
<proteinExistence type="predicted"/>
<organism evidence="5 6">
    <name type="scientific">Herminiimonas contaminans</name>
    <dbReference type="NCBI Taxonomy" id="1111140"/>
    <lineage>
        <taxon>Bacteria</taxon>
        <taxon>Pseudomonadati</taxon>
        <taxon>Pseudomonadota</taxon>
        <taxon>Betaproteobacteria</taxon>
        <taxon>Burkholderiales</taxon>
        <taxon>Oxalobacteraceae</taxon>
        <taxon>Herminiimonas</taxon>
    </lineage>
</organism>
<dbReference type="PANTHER" id="PTHR46796:SF7">
    <property type="entry name" value="ARAC FAMILY TRANSCRIPTIONAL REGULATOR"/>
    <property type="match status" value="1"/>
</dbReference>
<dbReference type="PROSITE" id="PS01124">
    <property type="entry name" value="HTH_ARAC_FAMILY_2"/>
    <property type="match status" value="1"/>
</dbReference>
<dbReference type="InterPro" id="IPR032783">
    <property type="entry name" value="AraC_lig"/>
</dbReference>